<keyword evidence="3" id="KW-1185">Reference proteome</keyword>
<proteinExistence type="predicted"/>
<evidence type="ECO:0000256" key="1">
    <source>
        <dbReference type="SAM" id="SignalP"/>
    </source>
</evidence>
<reference evidence="2 3" key="1">
    <citation type="journal article" date="2007" name="Appl. Environ. Microbiol.">
        <title>Genome sequence of the cellulolytic gliding bacterium Cytophaga hutchinsonii.</title>
        <authorList>
            <person name="Xie G."/>
            <person name="Bruce D.C."/>
            <person name="Challacombe J.F."/>
            <person name="Chertkov O."/>
            <person name="Detter J.C."/>
            <person name="Gilna P."/>
            <person name="Han C.S."/>
            <person name="Lucas S."/>
            <person name="Misra M."/>
            <person name="Myers G.L."/>
            <person name="Richardson P."/>
            <person name="Tapia R."/>
            <person name="Thayer N."/>
            <person name="Thompson L.S."/>
            <person name="Brettin T.S."/>
            <person name="Henrissat B."/>
            <person name="Wilson D.B."/>
            <person name="McBride M.J."/>
        </authorList>
    </citation>
    <scope>NUCLEOTIDE SEQUENCE [LARGE SCALE GENOMIC DNA]</scope>
    <source>
        <strain evidence="3">ATCC 33406 / DSM 1761 / CIP 103989 / NBRC 15051 / NCIMB 9469 / D465</strain>
    </source>
</reference>
<name>A0A6N4SX44_CYTH3</name>
<dbReference type="EMBL" id="CP000383">
    <property type="protein sequence ID" value="ABG61055.1"/>
    <property type="molecule type" value="Genomic_DNA"/>
</dbReference>
<sequence length="281" mass="32168">MQKQCFFLWISWFVFITVAQAQPGTKQGNEPVQKEYQQTLYQVSGRADLVIDKPNVTLYLETLYNTNGVYASIIEQTRWNIRPGFDWGLTEKWHVGASARINANNGGIYNYTTRIYIQHRGKISSLLFLKEFLYEQFNYVDNTLSNTSPGGTSTTRRPAEGRICIGLGLGRYIGVGQHDFGVFLSYRPYIQFDYVQDGVAFYKNRFIDYTNLRIDAGFLFSKVCYVGLYACRDTNFSYVPAADPYKRNAITPSAGFVLNVLLFSNNLAEKSTANFSYFYTK</sequence>
<dbReference type="RefSeq" id="WP_011587160.1">
    <property type="nucleotide sequence ID" value="NC_008255.1"/>
</dbReference>
<accession>A0A6N4SX44</accession>
<dbReference type="OrthoDB" id="982903at2"/>
<protein>
    <submittedName>
        <fullName evidence="2">Uncharacterized protein</fullName>
    </submittedName>
</protein>
<feature type="signal peptide" evidence="1">
    <location>
        <begin position="1"/>
        <end position="21"/>
    </location>
</feature>
<dbReference type="AlphaFoldDB" id="A0A6N4SX44"/>
<dbReference type="KEGG" id="chu:CHU_3823"/>
<evidence type="ECO:0000313" key="3">
    <source>
        <dbReference type="Proteomes" id="UP000001822"/>
    </source>
</evidence>
<feature type="chain" id="PRO_5026818115" evidence="1">
    <location>
        <begin position="22"/>
        <end position="281"/>
    </location>
</feature>
<gene>
    <name evidence="2" type="ordered locus">CHU_3823</name>
</gene>
<evidence type="ECO:0000313" key="2">
    <source>
        <dbReference type="EMBL" id="ABG61055.1"/>
    </source>
</evidence>
<organism evidence="2 3">
    <name type="scientific">Cytophaga hutchinsonii (strain ATCC 33406 / DSM 1761 / CIP 103989 / NBRC 15051 / NCIMB 9469 / D465)</name>
    <dbReference type="NCBI Taxonomy" id="269798"/>
    <lineage>
        <taxon>Bacteria</taxon>
        <taxon>Pseudomonadati</taxon>
        <taxon>Bacteroidota</taxon>
        <taxon>Cytophagia</taxon>
        <taxon>Cytophagales</taxon>
        <taxon>Cytophagaceae</taxon>
        <taxon>Cytophaga</taxon>
    </lineage>
</organism>
<keyword evidence="1" id="KW-0732">Signal</keyword>
<dbReference type="Proteomes" id="UP000001822">
    <property type="component" value="Chromosome"/>
</dbReference>